<geneLocation type="plasmid" evidence="2">
    <name>pb18-3</name>
</geneLocation>
<protein>
    <submittedName>
        <fullName evidence="1">Uncharacterized protein</fullName>
    </submittedName>
</protein>
<reference evidence="1 2" key="1">
    <citation type="submission" date="2019-09" db="EMBL/GenBank/DDBJ databases">
        <title>Non-baumannii Acinetobacter spp. carrying blaNDM-1 isolated in China.</title>
        <authorList>
            <person name="Cui C."/>
            <person name="Chen C."/>
            <person name="Sun J."/>
            <person name="Liu Y."/>
        </authorList>
    </citation>
    <scope>NUCLEOTIDE SEQUENCE [LARGE SCALE GENOMIC DNA]</scope>
    <source>
        <strain evidence="1 2">B18</strain>
        <plasmid evidence="2">pb18-3</plasmid>
    </source>
</reference>
<gene>
    <name evidence="1" type="ORF">FSC09_17235</name>
</gene>
<dbReference type="RefSeq" id="WP_163146661.1">
    <property type="nucleotide sequence ID" value="NZ_CP044458.1"/>
</dbReference>
<dbReference type="EMBL" id="CP044458">
    <property type="protein sequence ID" value="QIC72102.1"/>
    <property type="molecule type" value="Genomic_DNA"/>
</dbReference>
<name>A0A6C0Y8B3_9GAMM</name>
<accession>A0A6C0Y8B3</accession>
<dbReference type="Proteomes" id="UP000503440">
    <property type="component" value="Plasmid pB18-3"/>
</dbReference>
<evidence type="ECO:0000313" key="1">
    <source>
        <dbReference type="EMBL" id="QIC72102.1"/>
    </source>
</evidence>
<evidence type="ECO:0000313" key="2">
    <source>
        <dbReference type="Proteomes" id="UP000503440"/>
    </source>
</evidence>
<organism evidence="1 2">
    <name type="scientific">Acinetobacter indicus</name>
    <dbReference type="NCBI Taxonomy" id="756892"/>
    <lineage>
        <taxon>Bacteria</taxon>
        <taxon>Pseudomonadati</taxon>
        <taxon>Pseudomonadota</taxon>
        <taxon>Gammaproteobacteria</taxon>
        <taxon>Moraxellales</taxon>
        <taxon>Moraxellaceae</taxon>
        <taxon>Acinetobacter</taxon>
    </lineage>
</organism>
<sequence length="200" mass="22705">MNINDLKASAKLENKAKRLERIFVGNKSACRPQHFVDFLQINVIAEMAPHLAGSVEKIVLSGVMVSEGKVCHFEQSYQPDQLEESIERHQKIDYTTLHSGVNSLSYLVQKDLIGCLINTANPLFKDKAFVAWWNDQADDNEVIKPEEVTVEDKTAVIATAHVGEILYDMMIETLENYCKSNLVKYQKKISFEKSFCECES</sequence>
<keyword evidence="1" id="KW-0614">Plasmid</keyword>
<dbReference type="AlphaFoldDB" id="A0A6C0Y8B3"/>
<proteinExistence type="predicted"/>